<feature type="region of interest" description="Disordered" evidence="1">
    <location>
        <begin position="1"/>
        <end position="74"/>
    </location>
</feature>
<comment type="caution">
    <text evidence="2">The sequence shown here is derived from an EMBL/GenBank/DDBJ whole genome shotgun (WGS) entry which is preliminary data.</text>
</comment>
<reference evidence="2 3" key="1">
    <citation type="submission" date="2021-08" db="EMBL/GenBank/DDBJ databases">
        <authorList>
            <person name="Peeters C."/>
        </authorList>
    </citation>
    <scope>NUCLEOTIDE SEQUENCE [LARGE SCALE GENOMIC DNA]</scope>
    <source>
        <strain evidence="2 3">LMG 32289</strain>
    </source>
</reference>
<evidence type="ECO:0000313" key="2">
    <source>
        <dbReference type="EMBL" id="CAG9177722.1"/>
    </source>
</evidence>
<feature type="compositionally biased region" description="Basic and acidic residues" evidence="1">
    <location>
        <begin position="113"/>
        <end position="128"/>
    </location>
</feature>
<keyword evidence="3" id="KW-1185">Reference proteome</keyword>
<organism evidence="2 3">
    <name type="scientific">Cupriavidus pampae</name>
    <dbReference type="NCBI Taxonomy" id="659251"/>
    <lineage>
        <taxon>Bacteria</taxon>
        <taxon>Pseudomonadati</taxon>
        <taxon>Pseudomonadota</taxon>
        <taxon>Betaproteobacteria</taxon>
        <taxon>Burkholderiales</taxon>
        <taxon>Burkholderiaceae</taxon>
        <taxon>Cupriavidus</taxon>
    </lineage>
</organism>
<protein>
    <submittedName>
        <fullName evidence="2">Uncharacterized protein</fullName>
    </submittedName>
</protein>
<feature type="compositionally biased region" description="Low complexity" evidence="1">
    <location>
        <begin position="55"/>
        <end position="67"/>
    </location>
</feature>
<accession>A0ABN7YW75</accession>
<dbReference type="EMBL" id="CAJZAG010000007">
    <property type="protein sequence ID" value="CAG9177722.1"/>
    <property type="molecule type" value="Genomic_DNA"/>
</dbReference>
<feature type="compositionally biased region" description="Pro residues" evidence="1">
    <location>
        <begin position="136"/>
        <end position="146"/>
    </location>
</feature>
<dbReference type="Proteomes" id="UP000706525">
    <property type="component" value="Unassembled WGS sequence"/>
</dbReference>
<evidence type="ECO:0000313" key="3">
    <source>
        <dbReference type="Proteomes" id="UP000706525"/>
    </source>
</evidence>
<sequence length="146" mass="15588">MPRGGARPGAGRKPKKAVEEGVKPAKMKSKAGGFTDASGVKVPGAPTDWPFGTEPPAQTTAPAQQAPFVPRSPEELSKLMPLDYLLEVMRDEFEERGRRVQAATIAAPYCHAKKGESGKKEQKDEAAKKVAGRFSPAPPPKLVVNN</sequence>
<feature type="region of interest" description="Disordered" evidence="1">
    <location>
        <begin position="112"/>
        <end position="146"/>
    </location>
</feature>
<evidence type="ECO:0000256" key="1">
    <source>
        <dbReference type="SAM" id="MobiDB-lite"/>
    </source>
</evidence>
<proteinExistence type="predicted"/>
<gene>
    <name evidence="2" type="ORF">LMG32289_03885</name>
</gene>
<name>A0ABN7YW75_9BURK</name>